<evidence type="ECO:0000259" key="1">
    <source>
        <dbReference type="Pfam" id="PF00149"/>
    </source>
</evidence>
<dbReference type="InterPro" id="IPR029052">
    <property type="entry name" value="Metallo-depent_PP-like"/>
</dbReference>
<dbReference type="RefSeq" id="WP_243323224.1">
    <property type="nucleotide sequence ID" value="NZ_JAKZMM010000004.1"/>
</dbReference>
<dbReference type="EMBL" id="JAKZMM010000004">
    <property type="protein sequence ID" value="MCJ2379419.1"/>
    <property type="molecule type" value="Genomic_DNA"/>
</dbReference>
<dbReference type="InterPro" id="IPR004843">
    <property type="entry name" value="Calcineurin-like_PHP"/>
</dbReference>
<protein>
    <submittedName>
        <fullName evidence="2">Metallophosphoesterase</fullName>
    </submittedName>
</protein>
<feature type="domain" description="Calcineurin-like phosphoesterase" evidence="1">
    <location>
        <begin position="77"/>
        <end position="272"/>
    </location>
</feature>
<comment type="caution">
    <text evidence="2">The sequence shown here is derived from an EMBL/GenBank/DDBJ whole genome shotgun (WGS) entry which is preliminary data.</text>
</comment>
<proteinExistence type="predicted"/>
<reference evidence="2 3" key="1">
    <citation type="submission" date="2022-03" db="EMBL/GenBank/DDBJ databases">
        <title>Parabacteroides sp. nov. isolated from swine feces.</title>
        <authorList>
            <person name="Bak J.E."/>
        </authorList>
    </citation>
    <scope>NUCLEOTIDE SEQUENCE [LARGE SCALE GENOMIC DNA]</scope>
    <source>
        <strain evidence="2 3">AGMB00274</strain>
    </source>
</reference>
<sequence length="426" mass="48879">MAYIFAFIIKILLFQTKRLSYLCLFITSFLFSCSHADDIDWEVKKSINDSIYAINNKLAKERMAKIESQYNVKGCFKLVHISDPHLSDFSESNHYSYPINLIQSVKFANQADLNINAMVATGDFISNHKDKDIAIKYLRSFTQYFYSNNNIPSYICTGNHDSNIIDSSFSTYITASEIYQNLSSISCFGLRSQKANKNYFYTDIPNPLGGYIRIISLDMLDQTEQKYNTVYYASYTQEQINWLGNIALKKGLSNQHNVIILNHYPFQPHSDNSTTYLCDGDFIHNWNMIPDIVEAFRNHTTIKSIYKNKLSTNDSISVNFDFTNSSGKFICYLGGHAHCFAYFNVLGVSIPTSLPHQQMILCSNQAPKDAGIVYNRVKREEDSISSNSFNIYYIDTLNEKIYITFFGAYQPDNDPSFPEVIVLPYN</sequence>
<accession>A0ABT0BXE9</accession>
<gene>
    <name evidence="2" type="ORF">MUN53_02115</name>
</gene>
<evidence type="ECO:0000313" key="2">
    <source>
        <dbReference type="EMBL" id="MCJ2379419.1"/>
    </source>
</evidence>
<keyword evidence="3" id="KW-1185">Reference proteome</keyword>
<dbReference type="Pfam" id="PF00149">
    <property type="entry name" value="Metallophos"/>
    <property type="match status" value="1"/>
</dbReference>
<dbReference type="SUPFAM" id="SSF56300">
    <property type="entry name" value="Metallo-dependent phosphatases"/>
    <property type="match status" value="1"/>
</dbReference>
<evidence type="ECO:0000313" key="3">
    <source>
        <dbReference type="Proteomes" id="UP001165444"/>
    </source>
</evidence>
<dbReference type="Gene3D" id="3.60.21.10">
    <property type="match status" value="1"/>
</dbReference>
<name>A0ABT0BXE9_9BACT</name>
<organism evidence="2 3">
    <name type="scientific">Parabacteroides faecalis</name>
    <dbReference type="NCBI Taxonomy" id="2924040"/>
    <lineage>
        <taxon>Bacteria</taxon>
        <taxon>Pseudomonadati</taxon>
        <taxon>Bacteroidota</taxon>
        <taxon>Bacteroidia</taxon>
        <taxon>Bacteroidales</taxon>
        <taxon>Tannerellaceae</taxon>
        <taxon>Parabacteroides</taxon>
    </lineage>
</organism>
<dbReference type="Proteomes" id="UP001165444">
    <property type="component" value="Unassembled WGS sequence"/>
</dbReference>